<feature type="transmembrane region" description="Helical" evidence="1">
    <location>
        <begin position="124"/>
        <end position="141"/>
    </location>
</feature>
<feature type="transmembrane region" description="Helical" evidence="1">
    <location>
        <begin position="28"/>
        <end position="48"/>
    </location>
</feature>
<feature type="transmembrane region" description="Helical" evidence="1">
    <location>
        <begin position="153"/>
        <end position="170"/>
    </location>
</feature>
<feature type="transmembrane region" description="Helical" evidence="1">
    <location>
        <begin position="101"/>
        <end position="117"/>
    </location>
</feature>
<feature type="transmembrane region" description="Helical" evidence="1">
    <location>
        <begin position="69"/>
        <end position="95"/>
    </location>
</feature>
<evidence type="ECO:0000313" key="2">
    <source>
        <dbReference type="EMBL" id="TLX73148.1"/>
    </source>
</evidence>
<dbReference type="AlphaFoldDB" id="A0A5R9QT35"/>
<organism evidence="2 3">
    <name type="scientific">Pseudomonas nicosulfuronedens</name>
    <dbReference type="NCBI Taxonomy" id="2571105"/>
    <lineage>
        <taxon>Bacteria</taxon>
        <taxon>Pseudomonadati</taxon>
        <taxon>Pseudomonadota</taxon>
        <taxon>Gammaproteobacteria</taxon>
        <taxon>Pseudomonadales</taxon>
        <taxon>Pseudomonadaceae</taxon>
        <taxon>Pseudomonas</taxon>
    </lineage>
</organism>
<protein>
    <submittedName>
        <fullName evidence="2">Uncharacterized protein</fullName>
    </submittedName>
</protein>
<gene>
    <name evidence="2" type="ORF">FAS41_21490</name>
</gene>
<name>A0A5R9QT35_9PSED</name>
<keyword evidence="1" id="KW-1133">Transmembrane helix</keyword>
<keyword evidence="3" id="KW-1185">Reference proteome</keyword>
<evidence type="ECO:0000313" key="3">
    <source>
        <dbReference type="Proteomes" id="UP000306635"/>
    </source>
</evidence>
<proteinExistence type="predicted"/>
<dbReference type="RefSeq" id="WP_138525454.1">
    <property type="nucleotide sequence ID" value="NZ_JAOCBK010000020.1"/>
</dbReference>
<comment type="caution">
    <text evidence="2">The sequence shown here is derived from an EMBL/GenBank/DDBJ whole genome shotgun (WGS) entry which is preliminary data.</text>
</comment>
<dbReference type="EMBL" id="SWDV01000030">
    <property type="protein sequence ID" value="TLX73148.1"/>
    <property type="molecule type" value="Genomic_DNA"/>
</dbReference>
<keyword evidence="1" id="KW-0812">Transmembrane</keyword>
<evidence type="ECO:0000256" key="1">
    <source>
        <dbReference type="SAM" id="Phobius"/>
    </source>
</evidence>
<sequence>MNTSVICELLLCAASLWAALDSLKNKHGWRALGFALIAVTALLGALVYGGLEATRPAHQAMTSLSGRIALLLIAIGSLHGVTRHLLLAALAALMLWLPDNLALAGNLLALITIAWPSRSQRWPLAMAGALLFVLAGLGIAGRGEWQGIPRVDLYHLTLMLATLCWTLARLRGTRWLPGKPASLAR</sequence>
<dbReference type="OrthoDB" id="9833251at2"/>
<reference evidence="2 3" key="1">
    <citation type="submission" date="2019-04" db="EMBL/GenBank/DDBJ databases">
        <authorList>
            <person name="Li M."/>
        </authorList>
    </citation>
    <scope>NUCLEOTIDE SEQUENCE [LARGE SCALE GENOMIC DNA]</scope>
    <source>
        <strain evidence="2 3">LAM1902</strain>
    </source>
</reference>
<keyword evidence="1" id="KW-0472">Membrane</keyword>
<accession>A0A5R9QT35</accession>
<dbReference type="Proteomes" id="UP000306635">
    <property type="component" value="Unassembled WGS sequence"/>
</dbReference>